<comment type="subcellular location">
    <subcellularLocation>
        <location evidence="2">Membrane</location>
        <topology evidence="2">Multi-pass membrane protein</topology>
    </subcellularLocation>
</comment>
<feature type="transmembrane region" description="Helical" evidence="11">
    <location>
        <begin position="98"/>
        <end position="121"/>
    </location>
</feature>
<dbReference type="Gene3D" id="2.30.42.10">
    <property type="match status" value="2"/>
</dbReference>
<organism evidence="13 14">
    <name type="scientific">Moraxella lacunata</name>
    <dbReference type="NCBI Taxonomy" id="477"/>
    <lineage>
        <taxon>Bacteria</taxon>
        <taxon>Pseudomonadati</taxon>
        <taxon>Pseudomonadota</taxon>
        <taxon>Gammaproteobacteria</taxon>
        <taxon>Moraxellales</taxon>
        <taxon>Moraxellaceae</taxon>
        <taxon>Moraxella</taxon>
    </lineage>
</organism>
<dbReference type="NCBIfam" id="TIGR00054">
    <property type="entry name" value="RIP metalloprotease RseP"/>
    <property type="match status" value="1"/>
</dbReference>
<dbReference type="CDD" id="cd06163">
    <property type="entry name" value="S2P-M50_PDZ_RseP-like"/>
    <property type="match status" value="1"/>
</dbReference>
<proteinExistence type="inferred from homology"/>
<dbReference type="EMBL" id="LZMS01000043">
    <property type="protein sequence ID" value="OBX64285.1"/>
    <property type="molecule type" value="Genomic_DNA"/>
</dbReference>
<keyword evidence="5 11" id="KW-0812">Transmembrane</keyword>
<protein>
    <recommendedName>
        <fullName evidence="11">Zinc metalloprotease</fullName>
        <ecNumber evidence="11">3.4.24.-</ecNumber>
    </recommendedName>
</protein>
<dbReference type="PANTHER" id="PTHR42837:SF2">
    <property type="entry name" value="MEMBRANE METALLOPROTEASE ARASP2, CHLOROPLASTIC-RELATED"/>
    <property type="match status" value="1"/>
</dbReference>
<feature type="transmembrane region" description="Helical" evidence="11">
    <location>
        <begin position="377"/>
        <end position="399"/>
    </location>
</feature>
<evidence type="ECO:0000256" key="1">
    <source>
        <dbReference type="ARBA" id="ARBA00001947"/>
    </source>
</evidence>
<comment type="cofactor">
    <cofactor evidence="1 11">
        <name>Zn(2+)</name>
        <dbReference type="ChEBI" id="CHEBI:29105"/>
    </cofactor>
</comment>
<evidence type="ECO:0000256" key="9">
    <source>
        <dbReference type="ARBA" id="ARBA00023049"/>
    </source>
</evidence>
<keyword evidence="11" id="KW-0479">Metal-binding</keyword>
<dbReference type="PANTHER" id="PTHR42837">
    <property type="entry name" value="REGULATOR OF SIGMA-E PROTEASE RSEP"/>
    <property type="match status" value="1"/>
</dbReference>
<evidence type="ECO:0000256" key="2">
    <source>
        <dbReference type="ARBA" id="ARBA00004141"/>
    </source>
</evidence>
<keyword evidence="4 13" id="KW-0645">Protease</keyword>
<sequence length="450" mass="48830">MTALYLFLSALLVLTPLVALHEWGHYIVARLCGVKVLTYSIGFGTRLFGWTSPKTGIDYRICAIPLGGYVKMLDEREGDVAEHERHLAFNNQHPLKKIAIVIAGPLMNFIIAIGLFFVLFLQPSEQLSTKIGRIVSDSPAQASGLVVGETIHAIDGKNTPTWESVNFALADRMGERGAVVVATDKGKYSVQVNDFMQGADKGKDPLTALGTLPWRPVIPPVIGSLAADGAGALMGLKAGDRISHIDGKEIKDWLTATEIIQNNPEKSLTFGVVRDGQNMDIKVMPKAVKVDNRTVGQIGARVQETKITVPDDYKMTVNHTPIQALQKSFIKTYDLSVMTIKSMGKMITGLIGLDNLSGPITIAEVSKDSIQMGWEQVLSTAGLISLSLAVLNLLPIPVLDGGHLVFYTYELIVGKPMSERLQMAGLQMGMLLLFGMMVLAIGNDISRMFG</sequence>
<evidence type="ECO:0000256" key="3">
    <source>
        <dbReference type="ARBA" id="ARBA00007931"/>
    </source>
</evidence>
<keyword evidence="10 11" id="KW-0472">Membrane</keyword>
<feature type="domain" description="PDZ" evidence="12">
    <location>
        <begin position="186"/>
        <end position="276"/>
    </location>
</feature>
<dbReference type="GO" id="GO:0016020">
    <property type="term" value="C:membrane"/>
    <property type="evidence" value="ECO:0007669"/>
    <property type="project" value="UniProtKB-SubCell"/>
</dbReference>
<dbReference type="InterPro" id="IPR004387">
    <property type="entry name" value="Pept_M50_Zn"/>
</dbReference>
<dbReference type="GO" id="GO:0006508">
    <property type="term" value="P:proteolysis"/>
    <property type="evidence" value="ECO:0007669"/>
    <property type="project" value="UniProtKB-KW"/>
</dbReference>
<evidence type="ECO:0000259" key="12">
    <source>
        <dbReference type="SMART" id="SM00228"/>
    </source>
</evidence>
<dbReference type="SUPFAM" id="SSF50156">
    <property type="entry name" value="PDZ domain-like"/>
    <property type="match status" value="2"/>
</dbReference>
<dbReference type="GO" id="GO:0046872">
    <property type="term" value="F:metal ion binding"/>
    <property type="evidence" value="ECO:0007669"/>
    <property type="project" value="UniProtKB-KW"/>
</dbReference>
<dbReference type="InterPro" id="IPR041489">
    <property type="entry name" value="PDZ_6"/>
</dbReference>
<dbReference type="Pfam" id="PF17820">
    <property type="entry name" value="PDZ_6"/>
    <property type="match status" value="1"/>
</dbReference>
<evidence type="ECO:0000256" key="10">
    <source>
        <dbReference type="ARBA" id="ARBA00023136"/>
    </source>
</evidence>
<evidence type="ECO:0000313" key="13">
    <source>
        <dbReference type="EMBL" id="OBX64285.1"/>
    </source>
</evidence>
<dbReference type="EC" id="3.4.24.-" evidence="11"/>
<evidence type="ECO:0000256" key="6">
    <source>
        <dbReference type="ARBA" id="ARBA00022801"/>
    </source>
</evidence>
<dbReference type="Proteomes" id="UP000092607">
    <property type="component" value="Unassembled WGS sequence"/>
</dbReference>
<evidence type="ECO:0000256" key="4">
    <source>
        <dbReference type="ARBA" id="ARBA00022670"/>
    </source>
</evidence>
<gene>
    <name evidence="13" type="ORF">A9309_04815</name>
</gene>
<dbReference type="OrthoDB" id="9782003at2"/>
<reference evidence="13 14" key="1">
    <citation type="submission" date="2016-06" db="EMBL/GenBank/DDBJ databases">
        <title>Draft genome of Moraxella lacunata CCUG 57757A.</title>
        <authorList>
            <person name="Salva-Serra F."/>
            <person name="Engstrom-Jakobsson H."/>
            <person name="Thorell K."/>
            <person name="Gonzales-Siles L."/>
            <person name="Karlsson R."/>
            <person name="Boulund F."/>
            <person name="Engstrand L."/>
            <person name="Kristiansson E."/>
            <person name="Moore E."/>
        </authorList>
    </citation>
    <scope>NUCLEOTIDE SEQUENCE [LARGE SCALE GENOMIC DNA]</scope>
    <source>
        <strain evidence="13 14">CCUG 57757A</strain>
    </source>
</reference>
<comment type="similarity">
    <text evidence="3 11">Belongs to the peptidase M50B family.</text>
</comment>
<dbReference type="InterPro" id="IPR036034">
    <property type="entry name" value="PDZ_sf"/>
</dbReference>
<dbReference type="SMART" id="SM00228">
    <property type="entry name" value="PDZ"/>
    <property type="match status" value="2"/>
</dbReference>
<evidence type="ECO:0000313" key="14">
    <source>
        <dbReference type="Proteomes" id="UP000092607"/>
    </source>
</evidence>
<evidence type="ECO:0000256" key="11">
    <source>
        <dbReference type="RuleBase" id="RU362031"/>
    </source>
</evidence>
<keyword evidence="9 11" id="KW-0482">Metalloprotease</keyword>
<dbReference type="RefSeq" id="WP_065255947.1">
    <property type="nucleotide sequence ID" value="NZ_JARDJM010000042.1"/>
</dbReference>
<dbReference type="InterPro" id="IPR008915">
    <property type="entry name" value="Peptidase_M50"/>
</dbReference>
<dbReference type="Pfam" id="PF02163">
    <property type="entry name" value="Peptidase_M50"/>
    <property type="match status" value="1"/>
</dbReference>
<evidence type="ECO:0000256" key="5">
    <source>
        <dbReference type="ARBA" id="ARBA00022692"/>
    </source>
</evidence>
<keyword evidence="8 11" id="KW-1133">Transmembrane helix</keyword>
<dbReference type="AlphaFoldDB" id="A0A1B8Q4B2"/>
<name>A0A1B8Q4B2_MORLA</name>
<accession>A0A1B8Q4B2</accession>
<dbReference type="CDD" id="cd23081">
    <property type="entry name" value="cpPDZ_EcRseP-like"/>
    <property type="match status" value="1"/>
</dbReference>
<feature type="domain" description="PDZ" evidence="12">
    <location>
        <begin position="115"/>
        <end position="185"/>
    </location>
</feature>
<keyword evidence="6 11" id="KW-0378">Hydrolase</keyword>
<dbReference type="GO" id="GO:0004222">
    <property type="term" value="F:metalloendopeptidase activity"/>
    <property type="evidence" value="ECO:0007669"/>
    <property type="project" value="InterPro"/>
</dbReference>
<keyword evidence="7 11" id="KW-0862">Zinc</keyword>
<evidence type="ECO:0000256" key="8">
    <source>
        <dbReference type="ARBA" id="ARBA00022989"/>
    </source>
</evidence>
<comment type="caution">
    <text evidence="13">The sequence shown here is derived from an EMBL/GenBank/DDBJ whole genome shotgun (WGS) entry which is preliminary data.</text>
</comment>
<feature type="transmembrane region" description="Helical" evidence="11">
    <location>
        <begin position="424"/>
        <end position="442"/>
    </location>
</feature>
<dbReference type="InterPro" id="IPR001478">
    <property type="entry name" value="PDZ"/>
</dbReference>
<evidence type="ECO:0000256" key="7">
    <source>
        <dbReference type="ARBA" id="ARBA00022833"/>
    </source>
</evidence>